<keyword evidence="2" id="KW-1185">Reference proteome</keyword>
<comment type="caution">
    <text evidence="1">The sequence shown here is derived from an EMBL/GenBank/DDBJ whole genome shotgun (WGS) entry which is preliminary data.</text>
</comment>
<organism evidence="1 2">
    <name type="scientific">Pelagomonas calceolata</name>
    <dbReference type="NCBI Taxonomy" id="35677"/>
    <lineage>
        <taxon>Eukaryota</taxon>
        <taxon>Sar</taxon>
        <taxon>Stramenopiles</taxon>
        <taxon>Ochrophyta</taxon>
        <taxon>Pelagophyceae</taxon>
        <taxon>Pelagomonadales</taxon>
        <taxon>Pelagomonadaceae</taxon>
        <taxon>Pelagomonas</taxon>
    </lineage>
</organism>
<dbReference type="InterPro" id="IPR011042">
    <property type="entry name" value="6-blade_b-propeller_TolB-like"/>
</dbReference>
<dbReference type="InterPro" id="IPR036047">
    <property type="entry name" value="F-box-like_dom_sf"/>
</dbReference>
<dbReference type="SUPFAM" id="SSF81383">
    <property type="entry name" value="F-box domain"/>
    <property type="match status" value="1"/>
</dbReference>
<name>A0A8J2X684_9STRA</name>
<dbReference type="Gene3D" id="1.20.1280.50">
    <property type="match status" value="1"/>
</dbReference>
<proteinExistence type="predicted"/>
<dbReference type="GO" id="GO:0008270">
    <property type="term" value="F:zinc ion binding"/>
    <property type="evidence" value="ECO:0007669"/>
    <property type="project" value="UniProtKB-KW"/>
</dbReference>
<sequence>MATELAASAAELAAGEQFARAHRALRTDDVLACVFSRLALRDGCVVAASVCKQWHGAWRRRAKGLYRPVRLGLGPFEFGDHLTPLVAGGVIVPDYNEGCLHMYTAEGEHRGTVGDWNCPTAVALDDEGVSWVVNHDNREVGRHPVNYETMQLRAPSLSEIAFFQIGRPIDLEISGDAVLVLFHTDWGYGEVAVLDRNSGAVRYRFGSSAPPGCVDELRGAMGLAIDGEYCFVADTYNQSVVIFNWRDGTFVQRIGKAGDAPEMHDDEYGEHYWDLVAYDDDRKSAEQGQFHEPYDVAVRNKLLYVSERGGRRIQILRLPDDLSAADPEVLQIIPSPGGVELAGICLDGERLWCVGAPYHAGSPAEDYGHASISIFAPIV</sequence>
<accession>A0A8J2X684</accession>
<dbReference type="Proteomes" id="UP000789595">
    <property type="component" value="Unassembled WGS sequence"/>
</dbReference>
<dbReference type="Gene3D" id="2.120.10.30">
    <property type="entry name" value="TolB, C-terminal domain"/>
    <property type="match status" value="1"/>
</dbReference>
<protein>
    <submittedName>
        <fullName evidence="1">Uncharacterized protein</fullName>
    </submittedName>
</protein>
<dbReference type="PANTHER" id="PTHR24104">
    <property type="entry name" value="E3 UBIQUITIN-PROTEIN LIGASE NHLRC1-RELATED"/>
    <property type="match status" value="1"/>
</dbReference>
<reference evidence="1" key="1">
    <citation type="submission" date="2021-11" db="EMBL/GenBank/DDBJ databases">
        <authorList>
            <consortium name="Genoscope - CEA"/>
            <person name="William W."/>
        </authorList>
    </citation>
    <scope>NUCLEOTIDE SEQUENCE</scope>
</reference>
<dbReference type="EMBL" id="CAKKNE010000005">
    <property type="protein sequence ID" value="CAH0377500.1"/>
    <property type="molecule type" value="Genomic_DNA"/>
</dbReference>
<evidence type="ECO:0000313" key="1">
    <source>
        <dbReference type="EMBL" id="CAH0377500.1"/>
    </source>
</evidence>
<dbReference type="PANTHER" id="PTHR24104:SF25">
    <property type="entry name" value="PROTEIN LIN-41"/>
    <property type="match status" value="1"/>
</dbReference>
<dbReference type="InterPro" id="IPR050952">
    <property type="entry name" value="TRIM-NHL_E3_ligases"/>
</dbReference>
<dbReference type="OrthoDB" id="27136at2759"/>
<evidence type="ECO:0000313" key="2">
    <source>
        <dbReference type="Proteomes" id="UP000789595"/>
    </source>
</evidence>
<dbReference type="SUPFAM" id="SSF101898">
    <property type="entry name" value="NHL repeat"/>
    <property type="match status" value="1"/>
</dbReference>
<gene>
    <name evidence="1" type="ORF">PECAL_5P20350</name>
</gene>
<dbReference type="AlphaFoldDB" id="A0A8J2X684"/>